<dbReference type="EMBL" id="MTSL01000112">
    <property type="protein sequence ID" value="PJF18628.1"/>
    <property type="molecule type" value="Genomic_DNA"/>
</dbReference>
<comment type="caution">
    <text evidence="7">The sequence shown here is derived from an EMBL/GenBank/DDBJ whole genome shotgun (WGS) entry which is preliminary data.</text>
</comment>
<keyword evidence="3" id="KW-0808">Transferase</keyword>
<keyword evidence="4" id="KW-0547">Nucleotide-binding</keyword>
<dbReference type="Proteomes" id="UP000240830">
    <property type="component" value="Unassembled WGS sequence"/>
</dbReference>
<keyword evidence="2" id="KW-0698">rRNA processing</keyword>
<name>A0A2H9TLH9_9FUNG</name>
<dbReference type="InterPro" id="IPR027417">
    <property type="entry name" value="P-loop_NTPase"/>
</dbReference>
<evidence type="ECO:0000256" key="1">
    <source>
        <dbReference type="ARBA" id="ARBA00022517"/>
    </source>
</evidence>
<keyword evidence="8" id="KW-1185">Reference proteome</keyword>
<dbReference type="OrthoDB" id="10251185at2759"/>
<evidence type="ECO:0000256" key="6">
    <source>
        <dbReference type="ARBA" id="ARBA00022840"/>
    </source>
</evidence>
<proteinExistence type="predicted"/>
<organism evidence="7 8">
    <name type="scientific">Paramicrosporidium saccamoebae</name>
    <dbReference type="NCBI Taxonomy" id="1246581"/>
    <lineage>
        <taxon>Eukaryota</taxon>
        <taxon>Fungi</taxon>
        <taxon>Fungi incertae sedis</taxon>
        <taxon>Cryptomycota</taxon>
        <taxon>Cryptomycota incertae sedis</taxon>
        <taxon>Paramicrosporidium</taxon>
    </lineage>
</organism>
<sequence>MDRHFSSIESDVCIVETHTVTTLPRKSVDLVIVLTTRTDVLYDRLQARGYSVDKITENMECEIMRVVLDESLERFGQEKTLEMASNTTEDLDDNIEAILEHLGV</sequence>
<dbReference type="GO" id="GO:0006364">
    <property type="term" value="P:rRNA processing"/>
    <property type="evidence" value="ECO:0007669"/>
    <property type="project" value="UniProtKB-KW"/>
</dbReference>
<evidence type="ECO:0000313" key="7">
    <source>
        <dbReference type="EMBL" id="PJF18628.1"/>
    </source>
</evidence>
<dbReference type="SUPFAM" id="SSF52540">
    <property type="entry name" value="P-loop containing nucleoside triphosphate hydrolases"/>
    <property type="match status" value="1"/>
</dbReference>
<dbReference type="GO" id="GO:0016887">
    <property type="term" value="F:ATP hydrolysis activity"/>
    <property type="evidence" value="ECO:0007669"/>
    <property type="project" value="InterPro"/>
</dbReference>
<keyword evidence="6" id="KW-0067">ATP-binding</keyword>
<evidence type="ECO:0000256" key="5">
    <source>
        <dbReference type="ARBA" id="ARBA00022777"/>
    </source>
</evidence>
<evidence type="ECO:0000256" key="3">
    <source>
        <dbReference type="ARBA" id="ARBA00022679"/>
    </source>
</evidence>
<dbReference type="STRING" id="1246581.A0A2H9TLH9"/>
<dbReference type="Gene3D" id="3.40.50.300">
    <property type="entry name" value="P-loop containing nucleotide triphosphate hydrolases"/>
    <property type="match status" value="1"/>
</dbReference>
<accession>A0A2H9TLH9</accession>
<protein>
    <submittedName>
        <fullName evidence="7">Adenylate kinase isoenzyme</fullName>
    </submittedName>
</protein>
<dbReference type="AlphaFoldDB" id="A0A2H9TLH9"/>
<evidence type="ECO:0000256" key="2">
    <source>
        <dbReference type="ARBA" id="ARBA00022552"/>
    </source>
</evidence>
<evidence type="ECO:0000313" key="8">
    <source>
        <dbReference type="Proteomes" id="UP000240830"/>
    </source>
</evidence>
<reference evidence="7 8" key="1">
    <citation type="submission" date="2016-10" db="EMBL/GenBank/DDBJ databases">
        <title>The genome of Paramicrosporidium saccamoebae is the missing link in understanding Cryptomycota and Microsporidia evolution.</title>
        <authorList>
            <person name="Quandt C.A."/>
            <person name="Beaudet D."/>
            <person name="Corsaro D."/>
            <person name="Michel R."/>
            <person name="Corradi N."/>
            <person name="James T."/>
        </authorList>
    </citation>
    <scope>NUCLEOTIDE SEQUENCE [LARGE SCALE GENOMIC DNA]</scope>
    <source>
        <strain evidence="7 8">KSL3</strain>
    </source>
</reference>
<dbReference type="InterPro" id="IPR020618">
    <property type="entry name" value="Adenyl_kinase_AK6"/>
</dbReference>
<keyword evidence="5 7" id="KW-0418">Kinase</keyword>
<dbReference type="GO" id="GO:0004017">
    <property type="term" value="F:AMP kinase activity"/>
    <property type="evidence" value="ECO:0007669"/>
    <property type="project" value="InterPro"/>
</dbReference>
<dbReference type="PANTHER" id="PTHR12595">
    <property type="entry name" value="POS9-ACTIVATING FACTOR FAP7-RELATED"/>
    <property type="match status" value="1"/>
</dbReference>
<keyword evidence="1" id="KW-0690">Ribosome biogenesis</keyword>
<evidence type="ECO:0000256" key="4">
    <source>
        <dbReference type="ARBA" id="ARBA00022741"/>
    </source>
</evidence>
<dbReference type="Pfam" id="PF13238">
    <property type="entry name" value="AAA_18"/>
    <property type="match status" value="1"/>
</dbReference>
<dbReference type="GO" id="GO:0005524">
    <property type="term" value="F:ATP binding"/>
    <property type="evidence" value="ECO:0007669"/>
    <property type="project" value="UniProtKB-KW"/>
</dbReference>
<dbReference type="PANTHER" id="PTHR12595:SF0">
    <property type="entry name" value="ADENYLATE KINASE ISOENZYME 6"/>
    <property type="match status" value="1"/>
</dbReference>
<gene>
    <name evidence="7" type="ORF">PSACC_01554</name>
</gene>